<dbReference type="InterPro" id="IPR007062">
    <property type="entry name" value="PPI-2"/>
</dbReference>
<evidence type="ECO:0000313" key="3">
    <source>
        <dbReference type="Proteomes" id="UP000190831"/>
    </source>
</evidence>
<proteinExistence type="predicted"/>
<evidence type="ECO:0000256" key="1">
    <source>
        <dbReference type="SAM" id="MobiDB-lite"/>
    </source>
</evidence>
<dbReference type="EMBL" id="LT598488">
    <property type="protein sequence ID" value="SCW02118.1"/>
    <property type="molecule type" value="Genomic_DNA"/>
</dbReference>
<gene>
    <name evidence="2" type="ORF">LAFE_0E14576G</name>
</gene>
<organism evidence="2 3">
    <name type="scientific">Lachancea fermentati</name>
    <name type="common">Zygosaccharomyces fermentati</name>
    <dbReference type="NCBI Taxonomy" id="4955"/>
    <lineage>
        <taxon>Eukaryota</taxon>
        <taxon>Fungi</taxon>
        <taxon>Dikarya</taxon>
        <taxon>Ascomycota</taxon>
        <taxon>Saccharomycotina</taxon>
        <taxon>Saccharomycetes</taxon>
        <taxon>Saccharomycetales</taxon>
        <taxon>Saccharomycetaceae</taxon>
        <taxon>Lachancea</taxon>
    </lineage>
</organism>
<feature type="region of interest" description="Disordered" evidence="1">
    <location>
        <begin position="36"/>
        <end position="87"/>
    </location>
</feature>
<dbReference type="OrthoDB" id="551302at2759"/>
<keyword evidence="3" id="KW-1185">Reference proteome</keyword>
<dbReference type="Proteomes" id="UP000190831">
    <property type="component" value="Chromosome E"/>
</dbReference>
<dbReference type="GO" id="GO:0004864">
    <property type="term" value="F:protein phosphatase inhibitor activity"/>
    <property type="evidence" value="ECO:0007669"/>
    <property type="project" value="InterPro"/>
</dbReference>
<feature type="region of interest" description="Disordered" evidence="1">
    <location>
        <begin position="126"/>
        <end position="181"/>
    </location>
</feature>
<feature type="compositionally biased region" description="Acidic residues" evidence="1">
    <location>
        <begin position="126"/>
        <end position="137"/>
    </location>
</feature>
<accession>A0A1G4ME53</accession>
<dbReference type="OMA" id="QQFQDIH"/>
<reference evidence="3" key="1">
    <citation type="submission" date="2016-03" db="EMBL/GenBank/DDBJ databases">
        <authorList>
            <person name="Devillers H."/>
        </authorList>
    </citation>
    <scope>NUCLEOTIDE SEQUENCE [LARGE SCALE GENOMIC DNA]</scope>
</reference>
<name>A0A1G4ME53_LACFM</name>
<dbReference type="GO" id="GO:0009966">
    <property type="term" value="P:regulation of signal transduction"/>
    <property type="evidence" value="ECO:0007669"/>
    <property type="project" value="InterPro"/>
</dbReference>
<dbReference type="PANTHER" id="PTHR12398">
    <property type="entry name" value="PROTEIN PHOSPHATASE INHIBITOR"/>
    <property type="match status" value="1"/>
</dbReference>
<dbReference type="PANTHER" id="PTHR12398:SF20">
    <property type="entry name" value="PROTEIN PHOSPHATASE 1 REGULATORY INHIBITOR SUBUNIT 2"/>
    <property type="match status" value="1"/>
</dbReference>
<dbReference type="AlphaFoldDB" id="A0A1G4ME53"/>
<evidence type="ECO:0000313" key="2">
    <source>
        <dbReference type="EMBL" id="SCW02118.1"/>
    </source>
</evidence>
<feature type="compositionally biased region" description="Basic and acidic residues" evidence="1">
    <location>
        <begin position="66"/>
        <end position="83"/>
    </location>
</feature>
<sequence>MGGILKNPLPERDSKVQEPESISEFRKQVYKNTQLNAKLTSKAEPQNGDIPVLTTPKKHGLPKDSLSLKHDQDVHTQREEENLKWNQKNLADNEITKQLYQDIHVDEPKTPYQGAVDPTGEYYRVDDEDLENFDLGEPEYKPVSPEPSGELLNAQDDENGKAEEEEHDGSEEDAAARHKRFEEMRKKHYNIKEVLKNKHLYEDEEDDEE</sequence>
<feature type="region of interest" description="Disordered" evidence="1">
    <location>
        <begin position="1"/>
        <end position="22"/>
    </location>
</feature>
<dbReference type="Pfam" id="PF04979">
    <property type="entry name" value="IPP-2"/>
    <property type="match status" value="1"/>
</dbReference>
<protein>
    <submittedName>
        <fullName evidence="2">LAFE_0E14576g1_1</fullName>
    </submittedName>
</protein>
<feature type="compositionally biased region" description="Basic and acidic residues" evidence="1">
    <location>
        <begin position="9"/>
        <end position="22"/>
    </location>
</feature>